<comment type="subcellular location">
    <subcellularLocation>
        <location evidence="1">Membrane</location>
        <topology evidence="1">Single-pass type I membrane protein</topology>
    </subcellularLocation>
</comment>
<evidence type="ECO:0000256" key="7">
    <source>
        <dbReference type="ARBA" id="ARBA00023180"/>
    </source>
</evidence>
<evidence type="ECO:0000256" key="8">
    <source>
        <dbReference type="SAM" id="Phobius"/>
    </source>
</evidence>
<reference evidence="10" key="2">
    <citation type="submission" date="2025-09" db="UniProtKB">
        <authorList>
            <consortium name="Ensembl"/>
        </authorList>
    </citation>
    <scope>IDENTIFICATION</scope>
</reference>
<dbReference type="PANTHER" id="PTHR23037">
    <property type="entry name" value="CYTOKINE RECEPTOR"/>
    <property type="match status" value="1"/>
</dbReference>
<evidence type="ECO:0000256" key="5">
    <source>
        <dbReference type="ARBA" id="ARBA00023136"/>
    </source>
</evidence>
<evidence type="ECO:0000313" key="10">
    <source>
        <dbReference type="Ensembl" id="ENSXCOP00000009226.1"/>
    </source>
</evidence>
<protein>
    <submittedName>
        <fullName evidence="10">Interleukin 13 receptor, alpha 2</fullName>
    </submittedName>
</protein>
<sequence>YPRPLNNNNNNNYYNCLLLLLIIIIITADRGWRFRKLDPPEDLAVLDSGRLGQMQITWRPPSSLTKMTKCLPQYQLEYFNTYKNNWETLRTPRRTYSTQFDPSKDVHIKVYTILNGECTNNTMIMSKNCAETILKPPSTGQAFICVYHNMENLECSWTRSLKTPPSALHNLYFWHKSLDQAVECPSYILSGGVRKGCNFSGKPLPEFTDIYFCVNGSSREGPLKATFFSLQIQNQVKVTAPDKLHLQTSSDTELEFHWENPAGRLPGHCLEWEVRHHHVGTDGKISLNHIHTEKPRLTLPFSNSNERNCFQVRSRLNSYCVDQSFWSDWSHETCHPGSDSKICAPLHESLFRQIKITTIFLNVLCVKF</sequence>
<reference evidence="10" key="1">
    <citation type="submission" date="2025-08" db="UniProtKB">
        <authorList>
            <consortium name="Ensembl"/>
        </authorList>
    </citation>
    <scope>IDENTIFICATION</scope>
</reference>
<dbReference type="GeneTree" id="ENSGT00940000159971"/>
<evidence type="ECO:0000313" key="11">
    <source>
        <dbReference type="Proteomes" id="UP000261380"/>
    </source>
</evidence>
<proteinExistence type="predicted"/>
<evidence type="ECO:0000256" key="6">
    <source>
        <dbReference type="ARBA" id="ARBA00023170"/>
    </source>
</evidence>
<dbReference type="STRING" id="32473.ENSXCOP00000009226"/>
<evidence type="ECO:0000259" key="9">
    <source>
        <dbReference type="PROSITE" id="PS50853"/>
    </source>
</evidence>
<keyword evidence="3" id="KW-0732">Signal</keyword>
<feature type="domain" description="Fibronectin type-III" evidence="9">
    <location>
        <begin position="240"/>
        <end position="337"/>
    </location>
</feature>
<dbReference type="Gene3D" id="2.60.40.10">
    <property type="entry name" value="Immunoglobulins"/>
    <property type="match status" value="3"/>
</dbReference>
<dbReference type="InterPro" id="IPR036116">
    <property type="entry name" value="FN3_sf"/>
</dbReference>
<keyword evidence="7" id="KW-0325">Glycoprotein</keyword>
<organism evidence="10 11">
    <name type="scientific">Xiphophorus couchianus</name>
    <name type="common">Monterrey platyfish</name>
    <dbReference type="NCBI Taxonomy" id="32473"/>
    <lineage>
        <taxon>Eukaryota</taxon>
        <taxon>Metazoa</taxon>
        <taxon>Chordata</taxon>
        <taxon>Craniata</taxon>
        <taxon>Vertebrata</taxon>
        <taxon>Euteleostomi</taxon>
        <taxon>Actinopterygii</taxon>
        <taxon>Neopterygii</taxon>
        <taxon>Teleostei</taxon>
        <taxon>Neoteleostei</taxon>
        <taxon>Acanthomorphata</taxon>
        <taxon>Ovalentaria</taxon>
        <taxon>Atherinomorphae</taxon>
        <taxon>Cyprinodontiformes</taxon>
        <taxon>Poeciliidae</taxon>
        <taxon>Poeciliinae</taxon>
        <taxon>Xiphophorus</taxon>
    </lineage>
</organism>
<dbReference type="AlphaFoldDB" id="A0A3B5LHR8"/>
<keyword evidence="2 8" id="KW-0812">Transmembrane</keyword>
<keyword evidence="5 8" id="KW-0472">Membrane</keyword>
<accession>A0A3B5LHR8</accession>
<dbReference type="InterPro" id="IPR015321">
    <property type="entry name" value="TypeI_recpt_CBD"/>
</dbReference>
<dbReference type="GO" id="GO:0009897">
    <property type="term" value="C:external side of plasma membrane"/>
    <property type="evidence" value="ECO:0007669"/>
    <property type="project" value="TreeGrafter"/>
</dbReference>
<keyword evidence="11" id="KW-1185">Reference proteome</keyword>
<dbReference type="PROSITE" id="PS50853">
    <property type="entry name" value="FN3"/>
    <property type="match status" value="1"/>
</dbReference>
<dbReference type="Ensembl" id="ENSXCOT00000009337.1">
    <property type="protein sequence ID" value="ENSXCOP00000009226.1"/>
    <property type="gene ID" value="ENSXCOG00000007036.1"/>
</dbReference>
<evidence type="ECO:0000256" key="3">
    <source>
        <dbReference type="ARBA" id="ARBA00022729"/>
    </source>
</evidence>
<name>A0A3B5LHR8_9TELE</name>
<evidence type="ECO:0000256" key="2">
    <source>
        <dbReference type="ARBA" id="ARBA00022692"/>
    </source>
</evidence>
<dbReference type="GO" id="GO:0004896">
    <property type="term" value="F:cytokine receptor activity"/>
    <property type="evidence" value="ECO:0007669"/>
    <property type="project" value="TreeGrafter"/>
</dbReference>
<evidence type="ECO:0000256" key="1">
    <source>
        <dbReference type="ARBA" id="ARBA00004479"/>
    </source>
</evidence>
<keyword evidence="6" id="KW-0675">Receptor</keyword>
<feature type="transmembrane region" description="Helical" evidence="8">
    <location>
        <begin position="12"/>
        <end position="28"/>
    </location>
</feature>
<evidence type="ECO:0000256" key="4">
    <source>
        <dbReference type="ARBA" id="ARBA00022989"/>
    </source>
</evidence>
<dbReference type="InterPro" id="IPR013783">
    <property type="entry name" value="Ig-like_fold"/>
</dbReference>
<dbReference type="SUPFAM" id="SSF49265">
    <property type="entry name" value="Fibronectin type III"/>
    <property type="match status" value="3"/>
</dbReference>
<dbReference type="Proteomes" id="UP000261380">
    <property type="component" value="Unplaced"/>
</dbReference>
<dbReference type="PANTHER" id="PTHR23037:SF45">
    <property type="entry name" value="INTERLEUKIN 13 RECEPTOR SUBUNIT ALPHA 2"/>
    <property type="match status" value="1"/>
</dbReference>
<dbReference type="Pfam" id="PF09240">
    <property type="entry name" value="IL6Ra-bind"/>
    <property type="match status" value="1"/>
</dbReference>
<dbReference type="InterPro" id="IPR003961">
    <property type="entry name" value="FN3_dom"/>
</dbReference>
<keyword evidence="4 8" id="KW-1133">Transmembrane helix</keyword>